<dbReference type="InterPro" id="IPR036872">
    <property type="entry name" value="CH_dom_sf"/>
</dbReference>
<dbReference type="PROSITE" id="PS51848">
    <property type="entry name" value="BMERB"/>
    <property type="match status" value="1"/>
</dbReference>
<dbReference type="RefSeq" id="XP_017282521.1">
    <property type="nucleotide sequence ID" value="XM_017427032.3"/>
</dbReference>
<dbReference type="PROSITE" id="PS50021">
    <property type="entry name" value="CH"/>
    <property type="match status" value="1"/>
</dbReference>
<evidence type="ECO:0000256" key="5">
    <source>
        <dbReference type="SAM" id="MobiDB-lite"/>
    </source>
</evidence>
<evidence type="ECO:0000256" key="4">
    <source>
        <dbReference type="ARBA" id="ARBA00023054"/>
    </source>
</evidence>
<dbReference type="Pfam" id="PF00307">
    <property type="entry name" value="CH"/>
    <property type="match status" value="1"/>
</dbReference>
<feature type="region of interest" description="Disordered" evidence="5">
    <location>
        <begin position="2367"/>
        <end position="2387"/>
    </location>
</feature>
<feature type="region of interest" description="Disordered" evidence="5">
    <location>
        <begin position="763"/>
        <end position="785"/>
    </location>
</feature>
<feature type="region of interest" description="Disordered" evidence="5">
    <location>
        <begin position="338"/>
        <end position="383"/>
    </location>
</feature>
<dbReference type="InterPro" id="IPR001715">
    <property type="entry name" value="CH_dom"/>
</dbReference>
<feature type="region of interest" description="Disordered" evidence="5">
    <location>
        <begin position="512"/>
        <end position="543"/>
    </location>
</feature>
<dbReference type="STRING" id="37003.ENSKMAP00000008831"/>
<reference evidence="9" key="1">
    <citation type="submission" date="2025-08" db="UniProtKB">
        <authorList>
            <consortium name="Ensembl"/>
        </authorList>
    </citation>
    <scope>IDENTIFICATION</scope>
</reference>
<evidence type="ECO:0000256" key="2">
    <source>
        <dbReference type="ARBA" id="ARBA00022553"/>
    </source>
</evidence>
<feature type="region of interest" description="Disordered" evidence="5">
    <location>
        <begin position="2730"/>
        <end position="2843"/>
    </location>
</feature>
<protein>
    <submittedName>
        <fullName evidence="9">EH domain-binding protein 1-like protein 1</fullName>
    </submittedName>
</protein>
<dbReference type="Proteomes" id="UP000264800">
    <property type="component" value="Unplaced"/>
</dbReference>
<feature type="compositionally biased region" description="Basic and acidic residues" evidence="5">
    <location>
        <begin position="2819"/>
        <end position="2840"/>
    </location>
</feature>
<feature type="compositionally biased region" description="Basic and acidic residues" evidence="5">
    <location>
        <begin position="2976"/>
        <end position="2989"/>
    </location>
</feature>
<feature type="compositionally biased region" description="Polar residues" evidence="5">
    <location>
        <begin position="972"/>
        <end position="984"/>
    </location>
</feature>
<dbReference type="Ensembl" id="ENSKMAT00000008965.1">
    <property type="protein sequence ID" value="ENSKMAP00000008831.1"/>
    <property type="gene ID" value="ENSKMAG00000006641.1"/>
</dbReference>
<feature type="compositionally biased region" description="Polar residues" evidence="5">
    <location>
        <begin position="2367"/>
        <end position="2381"/>
    </location>
</feature>
<dbReference type="SUPFAM" id="SSF47576">
    <property type="entry name" value="Calponin-homology domain, CH-domain"/>
    <property type="match status" value="1"/>
</dbReference>
<evidence type="ECO:0000256" key="3">
    <source>
        <dbReference type="ARBA" id="ARBA00022753"/>
    </source>
</evidence>
<keyword evidence="2" id="KW-0597">Phosphoprotein</keyword>
<dbReference type="PANTHER" id="PTHR23167">
    <property type="entry name" value="CALPONIN HOMOLOGY DOMAIN-CONTAINING PROTEIN DDB_G0272472-RELATED"/>
    <property type="match status" value="1"/>
</dbReference>
<dbReference type="PANTHER" id="PTHR23167:SF91">
    <property type="entry name" value="EH DOMAIN-BINDING PROTEIN 1-LIKE PROTEIN 1"/>
    <property type="match status" value="1"/>
</dbReference>
<dbReference type="InterPro" id="IPR019448">
    <property type="entry name" value="NT-C2"/>
</dbReference>
<dbReference type="InterPro" id="IPR022735">
    <property type="entry name" value="bMERB_dom"/>
</dbReference>
<feature type="region of interest" description="Disordered" evidence="5">
    <location>
        <begin position="2976"/>
        <end position="3006"/>
    </location>
</feature>
<feature type="domain" description="BMERB" evidence="8">
    <location>
        <begin position="2834"/>
        <end position="2985"/>
    </location>
</feature>
<dbReference type="GO" id="GO:0005768">
    <property type="term" value="C:endosome"/>
    <property type="evidence" value="ECO:0007669"/>
    <property type="project" value="UniProtKB-SubCell"/>
</dbReference>
<feature type="compositionally biased region" description="Polar residues" evidence="5">
    <location>
        <begin position="512"/>
        <end position="530"/>
    </location>
</feature>
<accession>A0A3Q2ZY15</accession>
<dbReference type="Gene3D" id="1.10.418.10">
    <property type="entry name" value="Calponin-like domain"/>
    <property type="match status" value="1"/>
</dbReference>
<evidence type="ECO:0000313" key="10">
    <source>
        <dbReference type="Proteomes" id="UP000264800"/>
    </source>
</evidence>
<evidence type="ECO:0000259" key="8">
    <source>
        <dbReference type="PROSITE" id="PS51848"/>
    </source>
</evidence>
<feature type="compositionally biased region" description="Acidic residues" evidence="5">
    <location>
        <begin position="2263"/>
        <end position="2272"/>
    </location>
</feature>
<keyword evidence="10" id="KW-1185">Reference proteome</keyword>
<dbReference type="SMART" id="SM00033">
    <property type="entry name" value="CH"/>
    <property type="match status" value="1"/>
</dbReference>
<dbReference type="Pfam" id="PF12130">
    <property type="entry name" value="bMERB_dom"/>
    <property type="match status" value="1"/>
</dbReference>
<feature type="compositionally biased region" description="Polar residues" evidence="5">
    <location>
        <begin position="203"/>
        <end position="214"/>
    </location>
</feature>
<feature type="domain" description="C2 NT-type" evidence="7">
    <location>
        <begin position="8"/>
        <end position="157"/>
    </location>
</feature>
<feature type="region of interest" description="Disordered" evidence="5">
    <location>
        <begin position="2518"/>
        <end position="2571"/>
    </location>
</feature>
<evidence type="ECO:0000256" key="1">
    <source>
        <dbReference type="ARBA" id="ARBA00004177"/>
    </source>
</evidence>
<name>A0A3Q2ZY15_KRYMA</name>
<dbReference type="OrthoDB" id="8445499at2759"/>
<feature type="region of interest" description="Disordered" evidence="5">
    <location>
        <begin position="293"/>
        <end position="323"/>
    </location>
</feature>
<sequence>MTSVWKRLQRVGKRASKFQFVASFEELIIESTKKWQPDKLRVIWIRRNRRHTTKLHSWQPGIKNPYRGLVIWQVPESLDITVTLFKDPTAEEFEDKDWTFVIENETKGRRKVLASAVVNMKKYASSTPAQYDITLKMKPLSVKVVEATLKLNLSCIFLKEGKATDEDMQSLASLMSMKQSDIGNLEDFDSDEEDGEERRFSYGTGQTTHVTVTSGVDRKRSSGISSPGLSESPNPPIPPSSLQTSTEPPGTTQQDGPPPRAHSVPTFARARPPPLPKIFQSCVRSAPKRPLNFHSGAFPAEGLEGHPSSAPIPSKHHLSTFPSPCDPPLHLSVFTEKSQTAPFRSSSPISAAARPPKARPLSAGDLGSALTTPSSLPSAPERASWQIEWRPPKSQAPLAQPALSPKFLHVATNHPGQSAELQKTAGVQMTSSSSPPPAQTVDQKAQGEAGPHSAPLTVQNPSLSPLGSSSAPLSSGPSPQQPHISQTVPVCPDRQDAEFRRQLGTLCEEDSLSTIPASFDPSSSASQTTDMSKEGKTPATTGVDEIAASTGNVDCRMWHSIPDMPLLLTVSESPVRQTLTGEGNTVVTETERIKLTADSHGLLSSEEPDNIFTLDSLYCDVPGQAHGGCNESGNKIVVLQQPSYPILTDTAEHLQPQTESTISGQQLQNPPTERTVPLLDPKVTTEKGSLNREELVTTEETIKAPETELVKETAGIFIVLHTNDDDNYNKMKSEKEAGIVDLLSSFQTLSGMSESSTIAKQTIKSSLDGEGDSKKQSEDSGISSTECDIQLHEHVKQIMDKTFSHHVDQHVPEHTQPESYTFLETCSRVTNISGMPSKSSAMEEKPWPTDQTIIWRKEFQINETSPRHASEDDINQKNEMALLAPSCPREAISPGFPSVSPKSSIFHKASVLDICPFFTNLSETSVSDITDDDKPPTCQQGLRLDEKMESEPGTMAVAVKEENKMTQMRADTPTSSNDSSNPDIQPTVVYHESDSITILSSCPRSTQIEGILSLVLNNFIRKWATKYEPSITKPKRNAVIIEDPLCDYDVRNMTILAHTCPKQASTSGFPSALTPTLIYNGSSSIDVLPSCPAVSTITGFPSIQKADSKDWKAIHQILWEKVVKKESVLQLQKNKMQQDVKEGVYLTPTCPRQSLIPGFPSVPKASEINIDLTSMVSLSTSCSKVSQIEGFPSFHSPKLWTANKKPLFEPRMTSKHMLLIDQYDRGKMTVKGIVSLVPSCPKVSHIKGFPSVPHPKVEYYRPNIVSLLPLCPIFSATPGFSSLEMQKEEGWASDLGSLMYRPQKIFQQSIDFSPVYLDKSKNMIPLALSCPRKSLISGFPSVGQSRVPAVCSACSSFEGASKLQMLSKPPIRDDDTSKESFPLTETPAQDHETMKTMSALEPSFLEPSRILKASSRPKCKSIFEPDMIRFLPCCFSASHINGFASLTAVPCTEWMSETKPIHGKLQDRHASLMTLARQEQLDYSSRKSMVTSVTSCPKKARAYGFPSAQKANRPLDMISLYASAPCTSRVPGLLSARRHSSECTQEQTWATYNKILFEKQQKENVLCANFPSKSHHKQIEHKYMVAMASSCPRLSQIPGFPSYLQSNISQTVHIPLPVSTGKHALQEQTHAQSNLKDTRVSGIPSSSVRSQHTELTCEEKDDTKQIIDVYPDNSKSQIEKIEAKEAQTVKKSLDTSETVGVFGWELLEAEGAVSEKQAEHSLSAKTEETSGLVKAIVDVFHKGYETVASILGPSSSALGDVDHQLTPSSVHQKDRMGFSNERIPHFTNSSTPPQTAEENFEKIPMKHDTEYPTSVEPYMWDLEDDQSVFPSSTTDGEDKLLVSNMKKLLPLSETDISEMSRDGEQANQQEVPPGQQHRKETLLTGQDSVYTSVCLESLLARHQAGIEQEHVRKTLSSSQPEQGPEQRLKELSATPLQPTSDESLPDTVKDRRAPLDVLLHGSSGDRDTSLTEPQADTAGHQQDRRPKTKVQVEPRECDQEKRVAPIRPCRKRDSLTSEQKLDRLPVKPIPEVISVQVKMKDATCEIPVASASSSTPFHAIQPLETKEIKCITSRPEEHIKHVERTAPLSIIKKIQLPKRARKAGRSNSERETAARDLNVSNEEFVQPVQFNNTTLGDSEKLKQPAVKASVEVSSITFKVAEHVLEPRQVELAKQTTNPVPRPRVRKCRRDSFPDNCSSTVRASQTSHSAKVQTTAEGGFLSVPSTSDDLSAVEQSKELPNLPTESSTSTAGIGVKLRSRFPTEESDNAEDDNISEKIPKASSVTLSKESARNQLGDLFSDEFAVSGSAPFPLSDSITDSINPATVLENKKSSVPVPLHRTKRDLTPTHLPHVHSLVPKRMELALTNPDDTSAASKGNSSLHSRVISEGGSVPIRSEDVLQLEQEVLEAMQEAFPQSQSLEDTAQIQVQASEGWAFPNELVLTNKSNMGDTGNVLEEDVAGFGTITVPSSQDDWLHVEPKTDMELIEKSPRREVRDEEFDFGFVSLNVAADCSENQRLLEKGKESSAQPVPVARGKKRSSINGTKTHGDASQQASEPTTPQKRPADEAASLDSPVVSPALVASGHSLLEWCQEVTQGHKGVKINNFTTSWRNGLAFCAILHHFHPEKINFEMLDPYDIKHNNKKAFDGFAELGISRLMEPSDMTLIAVPDRLIVMTYLSQIRTHFTGQELSVLHIEKNSSESSYAVAGNREDQEDPEATVRYCTQRLQEEGINLEMIGSAGPPETEGKSSKEVVPPPRCKRSQVPGPGGDKHPVPPPRTHFQSKSGFSHVRDADLVKKRRSQRRSGSVEEGDISVAGTVQDREKSETEKTHFAVDEDRPEGQDSSQYVLHQIEALEAEQLYIDNNASVVERKLRQLMETGSDKEGEERLIQEWFTLVNKKNALIRRQDHLQLLLEEQDLERRFELLTKELRDLMATEERQKMRIPSHRQHLLLQELVSLVNQRDELVHSMDAKERGALEEDERLNRGLEQRRRKYANQQKSEKCLMQ</sequence>
<feature type="compositionally biased region" description="Low complexity" evidence="5">
    <location>
        <begin position="461"/>
        <end position="482"/>
    </location>
</feature>
<evidence type="ECO:0000259" key="6">
    <source>
        <dbReference type="PROSITE" id="PS50021"/>
    </source>
</evidence>
<reference evidence="9" key="2">
    <citation type="submission" date="2025-09" db="UniProtKB">
        <authorList>
            <consortium name="Ensembl"/>
        </authorList>
    </citation>
    <scope>IDENTIFICATION</scope>
</reference>
<dbReference type="PROSITE" id="PS51840">
    <property type="entry name" value="C2_NT"/>
    <property type="match status" value="1"/>
</dbReference>
<dbReference type="FunFam" id="1.10.418.10:FF:000023">
    <property type="entry name" value="EH domain-binding protein 1 isoform X1"/>
    <property type="match status" value="1"/>
</dbReference>
<dbReference type="Pfam" id="PF10358">
    <property type="entry name" value="NT-C2"/>
    <property type="match status" value="1"/>
</dbReference>
<dbReference type="CDD" id="cd22541">
    <property type="entry name" value="SP5_N"/>
    <property type="match status" value="1"/>
</dbReference>
<dbReference type="SMART" id="SM01203">
    <property type="entry name" value="DUF3585"/>
    <property type="match status" value="1"/>
</dbReference>
<feature type="compositionally biased region" description="Acidic residues" evidence="5">
    <location>
        <begin position="184"/>
        <end position="195"/>
    </location>
</feature>
<feature type="region of interest" description="Disordered" evidence="5">
    <location>
        <begin position="2176"/>
        <end position="2286"/>
    </location>
</feature>
<keyword evidence="4" id="KW-0175">Coiled coil</keyword>
<dbReference type="KEGG" id="kmr:108242284"/>
<feature type="domain" description="Calponin-homology (CH)" evidence="6">
    <location>
        <begin position="2580"/>
        <end position="2685"/>
    </location>
</feature>
<feature type="region of interest" description="Disordered" evidence="5">
    <location>
        <begin position="422"/>
        <end position="491"/>
    </location>
</feature>
<feature type="compositionally biased region" description="Low complexity" evidence="5">
    <location>
        <begin position="341"/>
        <end position="363"/>
    </location>
</feature>
<feature type="compositionally biased region" description="Polar residues" evidence="5">
    <location>
        <begin position="2194"/>
        <end position="2215"/>
    </location>
</feature>
<comment type="subcellular location">
    <subcellularLocation>
        <location evidence="1">Endosome</location>
    </subcellularLocation>
</comment>
<evidence type="ECO:0000259" key="7">
    <source>
        <dbReference type="PROSITE" id="PS51840"/>
    </source>
</evidence>
<dbReference type="GeneID" id="108242284"/>
<proteinExistence type="predicted"/>
<dbReference type="GeneTree" id="ENSGT00940000161027"/>
<feature type="compositionally biased region" description="Low complexity" evidence="5">
    <location>
        <begin position="222"/>
        <end position="232"/>
    </location>
</feature>
<organism evidence="9 10">
    <name type="scientific">Kryptolebias marmoratus</name>
    <name type="common">Mangrove killifish</name>
    <name type="synonym">Rivulus marmoratus</name>
    <dbReference type="NCBI Taxonomy" id="37003"/>
    <lineage>
        <taxon>Eukaryota</taxon>
        <taxon>Metazoa</taxon>
        <taxon>Chordata</taxon>
        <taxon>Craniata</taxon>
        <taxon>Vertebrata</taxon>
        <taxon>Euteleostomi</taxon>
        <taxon>Actinopterygii</taxon>
        <taxon>Neopterygii</taxon>
        <taxon>Teleostei</taxon>
        <taxon>Neoteleostei</taxon>
        <taxon>Acanthomorphata</taxon>
        <taxon>Ovalentaria</taxon>
        <taxon>Atherinomorphae</taxon>
        <taxon>Cyprinodontiformes</taxon>
        <taxon>Rivulidae</taxon>
        <taxon>Kryptolebias</taxon>
    </lineage>
</organism>
<dbReference type="InterPro" id="IPR050540">
    <property type="entry name" value="F-actin_Monoox_Mical"/>
</dbReference>
<feature type="region of interest" description="Disordered" evidence="5">
    <location>
        <begin position="966"/>
        <end position="985"/>
    </location>
</feature>
<feature type="region of interest" description="Disordered" evidence="5">
    <location>
        <begin position="1629"/>
        <end position="1657"/>
    </location>
</feature>
<keyword evidence="3" id="KW-0967">Endosome</keyword>
<feature type="region of interest" description="Disordered" evidence="5">
    <location>
        <begin position="182"/>
        <end position="278"/>
    </location>
</feature>
<dbReference type="CTD" id="557083"/>
<feature type="compositionally biased region" description="Polar residues" evidence="5">
    <location>
        <begin position="422"/>
        <end position="433"/>
    </location>
</feature>
<evidence type="ECO:0000313" key="9">
    <source>
        <dbReference type="Ensembl" id="ENSKMAP00000008831.1"/>
    </source>
</evidence>
<feature type="region of interest" description="Disordered" evidence="5">
    <location>
        <begin position="1859"/>
        <end position="1880"/>
    </location>
</feature>
<feature type="region of interest" description="Disordered" evidence="5">
    <location>
        <begin position="1910"/>
        <end position="2002"/>
    </location>
</feature>
<feature type="compositionally biased region" description="Polar residues" evidence="5">
    <location>
        <begin position="2539"/>
        <end position="2560"/>
    </location>
</feature>
<dbReference type="OMA" id="DTHEDSR"/>
<feature type="compositionally biased region" description="Basic and acidic residues" evidence="5">
    <location>
        <begin position="1981"/>
        <end position="2002"/>
    </location>
</feature>